<name>A0A1M2W7P7_TRAPU</name>
<reference evidence="1 2" key="1">
    <citation type="submission" date="2016-10" db="EMBL/GenBank/DDBJ databases">
        <title>Genome sequence of the basidiomycete white-rot fungus Trametes pubescens.</title>
        <authorList>
            <person name="Makela M.R."/>
            <person name="Granchi Z."/>
            <person name="Peng M."/>
            <person name="De Vries R.P."/>
            <person name="Grigoriev I."/>
            <person name="Riley R."/>
            <person name="Hilden K."/>
        </authorList>
    </citation>
    <scope>NUCLEOTIDE SEQUENCE [LARGE SCALE GENOMIC DNA]</scope>
    <source>
        <strain evidence="1 2">FBCC735</strain>
    </source>
</reference>
<sequence length="77" mass="8366">MRARTVSAKSQVDGKGKGRRTYEACMPNIWAQANGSRESVWLPECAPGKATAGTYKVHGAFDPAFRVVLPNSDRRGT</sequence>
<keyword evidence="2" id="KW-1185">Reference proteome</keyword>
<dbReference type="EMBL" id="MNAD01000133">
    <property type="protein sequence ID" value="OJT15792.1"/>
    <property type="molecule type" value="Genomic_DNA"/>
</dbReference>
<proteinExistence type="predicted"/>
<dbReference type="Proteomes" id="UP000184267">
    <property type="component" value="Unassembled WGS sequence"/>
</dbReference>
<accession>A0A1M2W7P7</accession>
<dbReference type="AlphaFoldDB" id="A0A1M2W7P7"/>
<evidence type="ECO:0000313" key="1">
    <source>
        <dbReference type="EMBL" id="OJT15792.1"/>
    </source>
</evidence>
<evidence type="ECO:0000313" key="2">
    <source>
        <dbReference type="Proteomes" id="UP000184267"/>
    </source>
</evidence>
<organism evidence="1 2">
    <name type="scientific">Trametes pubescens</name>
    <name type="common">White-rot fungus</name>
    <dbReference type="NCBI Taxonomy" id="154538"/>
    <lineage>
        <taxon>Eukaryota</taxon>
        <taxon>Fungi</taxon>
        <taxon>Dikarya</taxon>
        <taxon>Basidiomycota</taxon>
        <taxon>Agaricomycotina</taxon>
        <taxon>Agaricomycetes</taxon>
        <taxon>Polyporales</taxon>
        <taxon>Polyporaceae</taxon>
        <taxon>Trametes</taxon>
    </lineage>
</organism>
<comment type="caution">
    <text evidence="1">The sequence shown here is derived from an EMBL/GenBank/DDBJ whole genome shotgun (WGS) entry which is preliminary data.</text>
</comment>
<protein>
    <submittedName>
        <fullName evidence="1">Uncharacterized protein</fullName>
    </submittedName>
</protein>
<gene>
    <name evidence="1" type="ORF">TRAPUB_3898</name>
</gene>